<evidence type="ECO:0000313" key="1">
    <source>
        <dbReference type="EMBL" id="OCT64780.1"/>
    </source>
</evidence>
<gene>
    <name evidence="1" type="ORF">XELAEV_18041019mg</name>
</gene>
<dbReference type="AlphaFoldDB" id="A0A974C1E2"/>
<dbReference type="Proteomes" id="UP000694892">
    <property type="component" value="Chromosome 8S"/>
</dbReference>
<evidence type="ECO:0000313" key="2">
    <source>
        <dbReference type="Proteomes" id="UP000694892"/>
    </source>
</evidence>
<protein>
    <submittedName>
        <fullName evidence="1">Uncharacterized protein</fullName>
    </submittedName>
</protein>
<sequence>MDLVWLLGGSGLSQCHIESQPSGTLCWTISYRRFRNDIRRLDTNSLSLINSTLKPKETELDEKEKRSEFVVSHEELVALFRLLDPRDLPVTCDSSGGGSAALISGDSSDVTRFTFSTRLSGSLCCCI</sequence>
<reference evidence="2" key="1">
    <citation type="journal article" date="2016" name="Nature">
        <title>Genome evolution in the allotetraploid frog Xenopus laevis.</title>
        <authorList>
            <person name="Session A.M."/>
            <person name="Uno Y."/>
            <person name="Kwon T."/>
            <person name="Chapman J.A."/>
            <person name="Toyoda A."/>
            <person name="Takahashi S."/>
            <person name="Fukui A."/>
            <person name="Hikosaka A."/>
            <person name="Suzuki A."/>
            <person name="Kondo M."/>
            <person name="van Heeringen S.J."/>
            <person name="Quigley I."/>
            <person name="Heinz S."/>
            <person name="Ogino H."/>
            <person name="Ochi H."/>
            <person name="Hellsten U."/>
            <person name="Lyons J.B."/>
            <person name="Simakov O."/>
            <person name="Putnam N."/>
            <person name="Stites J."/>
            <person name="Kuroki Y."/>
            <person name="Tanaka T."/>
            <person name="Michiue T."/>
            <person name="Watanabe M."/>
            <person name="Bogdanovic O."/>
            <person name="Lister R."/>
            <person name="Georgiou G."/>
            <person name="Paranjpe S.S."/>
            <person name="van Kruijsbergen I."/>
            <person name="Shu S."/>
            <person name="Carlson J."/>
            <person name="Kinoshita T."/>
            <person name="Ohta Y."/>
            <person name="Mawaribuchi S."/>
            <person name="Jenkins J."/>
            <person name="Grimwood J."/>
            <person name="Schmutz J."/>
            <person name="Mitros T."/>
            <person name="Mozaffari S.V."/>
            <person name="Suzuki Y."/>
            <person name="Haramoto Y."/>
            <person name="Yamamoto T.S."/>
            <person name="Takagi C."/>
            <person name="Heald R."/>
            <person name="Miller K."/>
            <person name="Haudenschild C."/>
            <person name="Kitzman J."/>
            <person name="Nakayama T."/>
            <person name="Izutsu Y."/>
            <person name="Robert J."/>
            <person name="Fortriede J."/>
            <person name="Burns K."/>
            <person name="Lotay V."/>
            <person name="Karimi K."/>
            <person name="Yasuoka Y."/>
            <person name="Dichmann D.S."/>
            <person name="Flajnik M.F."/>
            <person name="Houston D.W."/>
            <person name="Shendure J."/>
            <person name="DuPasquier L."/>
            <person name="Vize P.D."/>
            <person name="Zorn A.M."/>
            <person name="Ito M."/>
            <person name="Marcotte E.M."/>
            <person name="Wallingford J.B."/>
            <person name="Ito Y."/>
            <person name="Asashima M."/>
            <person name="Ueno N."/>
            <person name="Matsuda Y."/>
            <person name="Veenstra G.J."/>
            <person name="Fujiyama A."/>
            <person name="Harland R.M."/>
            <person name="Taira M."/>
            <person name="Rokhsar D.S."/>
        </authorList>
    </citation>
    <scope>NUCLEOTIDE SEQUENCE [LARGE SCALE GENOMIC DNA]</scope>
    <source>
        <strain evidence="2">J</strain>
    </source>
</reference>
<dbReference type="EMBL" id="CM004481">
    <property type="protein sequence ID" value="OCT64780.1"/>
    <property type="molecule type" value="Genomic_DNA"/>
</dbReference>
<proteinExistence type="predicted"/>
<organism evidence="1 2">
    <name type="scientific">Xenopus laevis</name>
    <name type="common">African clawed frog</name>
    <dbReference type="NCBI Taxonomy" id="8355"/>
    <lineage>
        <taxon>Eukaryota</taxon>
        <taxon>Metazoa</taxon>
        <taxon>Chordata</taxon>
        <taxon>Craniata</taxon>
        <taxon>Vertebrata</taxon>
        <taxon>Euteleostomi</taxon>
        <taxon>Amphibia</taxon>
        <taxon>Batrachia</taxon>
        <taxon>Anura</taxon>
        <taxon>Pipoidea</taxon>
        <taxon>Pipidae</taxon>
        <taxon>Xenopodinae</taxon>
        <taxon>Xenopus</taxon>
        <taxon>Xenopus</taxon>
    </lineage>
</organism>
<name>A0A974C1E2_XENLA</name>
<accession>A0A974C1E2</accession>